<accession>A0A8C6XJ01</accession>
<reference evidence="1" key="1">
    <citation type="submission" date="2025-08" db="UniProtKB">
        <authorList>
            <consortium name="Ensembl"/>
        </authorList>
    </citation>
    <scope>IDENTIFICATION</scope>
</reference>
<evidence type="ECO:0000313" key="2">
    <source>
        <dbReference type="Proteomes" id="UP000694559"/>
    </source>
</evidence>
<protein>
    <submittedName>
        <fullName evidence="1">Uncharacterized protein</fullName>
    </submittedName>
</protein>
<evidence type="ECO:0000313" key="1">
    <source>
        <dbReference type="Ensembl" id="ENSNNAP00000015290.1"/>
    </source>
</evidence>
<proteinExistence type="predicted"/>
<keyword evidence="2" id="KW-1185">Reference proteome</keyword>
<reference evidence="1" key="2">
    <citation type="submission" date="2025-09" db="UniProtKB">
        <authorList>
            <consortium name="Ensembl"/>
        </authorList>
    </citation>
    <scope>IDENTIFICATION</scope>
</reference>
<dbReference type="Ensembl" id="ENSNNAT00000016040.1">
    <property type="protein sequence ID" value="ENSNNAP00000015290.1"/>
    <property type="gene ID" value="ENSNNAG00000010316.1"/>
</dbReference>
<dbReference type="AlphaFoldDB" id="A0A8C6XJ01"/>
<organism evidence="1 2">
    <name type="scientific">Naja naja</name>
    <name type="common">Indian cobra</name>
    <dbReference type="NCBI Taxonomy" id="35670"/>
    <lineage>
        <taxon>Eukaryota</taxon>
        <taxon>Metazoa</taxon>
        <taxon>Chordata</taxon>
        <taxon>Craniata</taxon>
        <taxon>Vertebrata</taxon>
        <taxon>Euteleostomi</taxon>
        <taxon>Lepidosauria</taxon>
        <taxon>Squamata</taxon>
        <taxon>Bifurcata</taxon>
        <taxon>Unidentata</taxon>
        <taxon>Episquamata</taxon>
        <taxon>Toxicofera</taxon>
        <taxon>Serpentes</taxon>
        <taxon>Colubroidea</taxon>
        <taxon>Elapidae</taxon>
        <taxon>Elapinae</taxon>
        <taxon>Naja</taxon>
    </lineage>
</organism>
<sequence>VQEYGMDLSRHLPGIRKTDLKAPTPTNTMVEKPRNFRCIQVGSSTKTDKHLATSLLMRKTLTGKSLLAFGKVGVSPIFSCLVAVTPVFCSYDVGDPPGIGGS</sequence>
<dbReference type="Proteomes" id="UP000694559">
    <property type="component" value="Unplaced"/>
</dbReference>
<name>A0A8C6XJ01_NAJNA</name>